<gene>
    <name evidence="1" type="ORF">VP01_276g13</name>
</gene>
<name>A0A0L6V2W1_9BASI</name>
<dbReference type="AlphaFoldDB" id="A0A0L6V2W1"/>
<reference evidence="1 2" key="1">
    <citation type="submission" date="2015-08" db="EMBL/GenBank/DDBJ databases">
        <title>Next Generation Sequencing and Analysis of the Genome of Puccinia sorghi L Schw, the Causal Agent of Maize Common Rust.</title>
        <authorList>
            <person name="Rochi L."/>
            <person name="Burguener G."/>
            <person name="Darino M."/>
            <person name="Turjanski A."/>
            <person name="Kreff E."/>
            <person name="Dieguez M.J."/>
            <person name="Sacco F."/>
        </authorList>
    </citation>
    <scope>NUCLEOTIDE SEQUENCE [LARGE SCALE GENOMIC DNA]</scope>
    <source>
        <strain evidence="1 2">RO10H11247</strain>
    </source>
</reference>
<dbReference type="EMBL" id="LAVV01007690">
    <property type="protein sequence ID" value="KNZ55093.1"/>
    <property type="molecule type" value="Genomic_DNA"/>
</dbReference>
<evidence type="ECO:0000313" key="1">
    <source>
        <dbReference type="EMBL" id="KNZ55093.1"/>
    </source>
</evidence>
<organism evidence="1 2">
    <name type="scientific">Puccinia sorghi</name>
    <dbReference type="NCBI Taxonomy" id="27349"/>
    <lineage>
        <taxon>Eukaryota</taxon>
        <taxon>Fungi</taxon>
        <taxon>Dikarya</taxon>
        <taxon>Basidiomycota</taxon>
        <taxon>Pucciniomycotina</taxon>
        <taxon>Pucciniomycetes</taxon>
        <taxon>Pucciniales</taxon>
        <taxon>Pucciniaceae</taxon>
        <taxon>Puccinia</taxon>
    </lineage>
</organism>
<accession>A0A0L6V2W1</accession>
<evidence type="ECO:0000313" key="2">
    <source>
        <dbReference type="Proteomes" id="UP000037035"/>
    </source>
</evidence>
<sequence length="227" mass="25301">MPGHGEGFWLYKQIGSLKFQSWGFEGGASEAIIITIGAKKVKPSAKQDMEANENLDFVPPVRCGQNERIVWIIQAEEKYMGTSQHVSRHSHQRHGGSDNLSMSIHWFGSIARCSACVKKNNVEIESLPHTVSLTLKMENPAKLSKQAETKDLVAAQALRDQAVKDAAAAKRKASTSDSERNKSDEFNVQMKKLYETHLIDTKYDCHTPVFVDPGNPNRYILLTVDAC</sequence>
<proteinExistence type="predicted"/>
<comment type="caution">
    <text evidence="1">The sequence shown here is derived from an EMBL/GenBank/DDBJ whole genome shotgun (WGS) entry which is preliminary data.</text>
</comment>
<dbReference type="VEuPathDB" id="FungiDB:VP01_276g13"/>
<keyword evidence="2" id="KW-1185">Reference proteome</keyword>
<dbReference type="Proteomes" id="UP000037035">
    <property type="component" value="Unassembled WGS sequence"/>
</dbReference>
<protein>
    <submittedName>
        <fullName evidence="1">Uncharacterized protein</fullName>
    </submittedName>
</protein>